<feature type="compositionally biased region" description="Basic and acidic residues" evidence="4">
    <location>
        <begin position="1"/>
        <end position="40"/>
    </location>
</feature>
<evidence type="ECO:0000256" key="3">
    <source>
        <dbReference type="PROSITE-ProRule" id="PRU00023"/>
    </source>
</evidence>
<dbReference type="SUPFAM" id="SSF48403">
    <property type="entry name" value="Ankyrin repeat"/>
    <property type="match status" value="1"/>
</dbReference>
<dbReference type="Proteomes" id="UP001233999">
    <property type="component" value="Unassembled WGS sequence"/>
</dbReference>
<feature type="region of interest" description="Disordered" evidence="4">
    <location>
        <begin position="1"/>
        <end position="42"/>
    </location>
</feature>
<feature type="repeat" description="ANK" evidence="3">
    <location>
        <begin position="155"/>
        <end position="187"/>
    </location>
</feature>
<dbReference type="AlphaFoldDB" id="A0AAD8E1E1"/>
<dbReference type="PANTHER" id="PTHR24173:SF74">
    <property type="entry name" value="ANKYRIN REPEAT DOMAIN-CONTAINING PROTEIN 16"/>
    <property type="match status" value="1"/>
</dbReference>
<gene>
    <name evidence="5" type="ORF">L9F63_008805</name>
</gene>
<feature type="non-terminal residue" evidence="5">
    <location>
        <position position="225"/>
    </location>
</feature>
<dbReference type="EMBL" id="JASPKZ010010677">
    <property type="protein sequence ID" value="KAJ9573823.1"/>
    <property type="molecule type" value="Genomic_DNA"/>
</dbReference>
<proteinExistence type="predicted"/>
<reference evidence="5" key="1">
    <citation type="journal article" date="2023" name="IScience">
        <title>Live-bearing cockroach genome reveals convergent evolutionary mechanisms linked to viviparity in insects and beyond.</title>
        <authorList>
            <person name="Fouks B."/>
            <person name="Harrison M.C."/>
            <person name="Mikhailova A.A."/>
            <person name="Marchal E."/>
            <person name="English S."/>
            <person name="Carruthers M."/>
            <person name="Jennings E.C."/>
            <person name="Chiamaka E.L."/>
            <person name="Frigard R.A."/>
            <person name="Pippel M."/>
            <person name="Attardo G.M."/>
            <person name="Benoit J.B."/>
            <person name="Bornberg-Bauer E."/>
            <person name="Tobe S.S."/>
        </authorList>
    </citation>
    <scope>NUCLEOTIDE SEQUENCE</scope>
    <source>
        <strain evidence="5">Stay&amp;Tobe</strain>
    </source>
</reference>
<accession>A0AAD8E1E1</accession>
<evidence type="ECO:0008006" key="7">
    <source>
        <dbReference type="Google" id="ProtNLM"/>
    </source>
</evidence>
<reference evidence="5" key="2">
    <citation type="submission" date="2023-05" db="EMBL/GenBank/DDBJ databases">
        <authorList>
            <person name="Fouks B."/>
        </authorList>
    </citation>
    <scope>NUCLEOTIDE SEQUENCE</scope>
    <source>
        <strain evidence="5">Stay&amp;Tobe</strain>
        <tissue evidence="5">Testes</tissue>
    </source>
</reference>
<evidence type="ECO:0000256" key="4">
    <source>
        <dbReference type="SAM" id="MobiDB-lite"/>
    </source>
</evidence>
<keyword evidence="2 3" id="KW-0040">ANK repeat</keyword>
<dbReference type="PROSITE" id="PS50088">
    <property type="entry name" value="ANK_REPEAT"/>
    <property type="match status" value="2"/>
</dbReference>
<dbReference type="Gene3D" id="1.25.40.20">
    <property type="entry name" value="Ankyrin repeat-containing domain"/>
    <property type="match status" value="1"/>
</dbReference>
<organism evidence="5 6">
    <name type="scientific">Diploptera punctata</name>
    <name type="common">Pacific beetle cockroach</name>
    <dbReference type="NCBI Taxonomy" id="6984"/>
    <lineage>
        <taxon>Eukaryota</taxon>
        <taxon>Metazoa</taxon>
        <taxon>Ecdysozoa</taxon>
        <taxon>Arthropoda</taxon>
        <taxon>Hexapoda</taxon>
        <taxon>Insecta</taxon>
        <taxon>Pterygota</taxon>
        <taxon>Neoptera</taxon>
        <taxon>Polyneoptera</taxon>
        <taxon>Dictyoptera</taxon>
        <taxon>Blattodea</taxon>
        <taxon>Blaberoidea</taxon>
        <taxon>Blaberidae</taxon>
        <taxon>Diplopterinae</taxon>
        <taxon>Diploptera</taxon>
    </lineage>
</organism>
<evidence type="ECO:0000313" key="6">
    <source>
        <dbReference type="Proteomes" id="UP001233999"/>
    </source>
</evidence>
<name>A0AAD8E1E1_DIPPU</name>
<evidence type="ECO:0000256" key="2">
    <source>
        <dbReference type="ARBA" id="ARBA00023043"/>
    </source>
</evidence>
<evidence type="ECO:0000256" key="1">
    <source>
        <dbReference type="ARBA" id="ARBA00022737"/>
    </source>
</evidence>
<dbReference type="PROSITE" id="PS50297">
    <property type="entry name" value="ANK_REP_REGION"/>
    <property type="match status" value="2"/>
</dbReference>
<feature type="repeat" description="ANK" evidence="3">
    <location>
        <begin position="119"/>
        <end position="140"/>
    </location>
</feature>
<dbReference type="FunFam" id="1.25.40.20:FF:000204">
    <property type="entry name" value="Diacylglycerol kinase"/>
    <property type="match status" value="1"/>
</dbReference>
<dbReference type="InterPro" id="IPR002110">
    <property type="entry name" value="Ankyrin_rpt"/>
</dbReference>
<dbReference type="InterPro" id="IPR036770">
    <property type="entry name" value="Ankyrin_rpt-contain_sf"/>
</dbReference>
<keyword evidence="1" id="KW-0677">Repeat</keyword>
<keyword evidence="6" id="KW-1185">Reference proteome</keyword>
<protein>
    <recommendedName>
        <fullName evidence="7">Eye-specific diacylglycerol kinase</fullName>
    </recommendedName>
</protein>
<evidence type="ECO:0000313" key="5">
    <source>
        <dbReference type="EMBL" id="KAJ9573823.1"/>
    </source>
</evidence>
<dbReference type="SMART" id="SM00248">
    <property type="entry name" value="ANK"/>
    <property type="match status" value="3"/>
</dbReference>
<dbReference type="PANTHER" id="PTHR24173">
    <property type="entry name" value="ANKYRIN REPEAT CONTAINING"/>
    <property type="match status" value="1"/>
</dbReference>
<sequence length="225" mass="24465">DEASREEDSKWNSDAKVKSQVDAAKNQHENSGECCIKDEGDVNEGDTDDEKLNIDLSSSGGSVNYFSAYDKLFGLGCFAYSHLLEKTTDGILKAAKLGDLKMLKDLHSQGYSLLSIDATGQTALHYGSRYGHKDIVKYLIASAPASILNMADNDKGQTALHKAAAHKRRSICCMLVAGGASLTITDHQGNTPRHLAINADDHELAAYFESQEHFQLVSEDLETVV</sequence>
<comment type="caution">
    <text evidence="5">The sequence shown here is derived from an EMBL/GenBank/DDBJ whole genome shotgun (WGS) entry which is preliminary data.</text>
</comment>
<dbReference type="Pfam" id="PF12796">
    <property type="entry name" value="Ank_2"/>
    <property type="match status" value="1"/>
</dbReference>